<sequence>MYDREHYGHFHCAVQIMNISPLRTDSRVRDNPLMQSPIQMTLILMVAFNAYIVYEVSWDICYTNVSTEKHSETWLLLLFHHSFMPWTWWWGITLTPGMGSFHAMVNACLHVIMYLCYGLAAAGPHIQKYLWWKKYMTTAQLIQFVVVSIHVSQYFSLKKCDYQVPVFISPGCMAPDLILFSNFWIQAYIKSMRLPVSKKKGKKKTNSKRRENSIAHHINGCAHQGKVKEV</sequence>
<dbReference type="GO" id="GO:0042761">
    <property type="term" value="P:very long-chain fatty acid biosynthetic process"/>
    <property type="evidence" value="ECO:0007669"/>
    <property type="project" value="TreeGrafter"/>
</dbReference>
<name>A0AAY4C487_9TELE</name>
<reference evidence="11 12" key="1">
    <citation type="submission" date="2020-06" db="EMBL/GenBank/DDBJ databases">
        <authorList>
            <consortium name="Wellcome Sanger Institute Data Sharing"/>
        </authorList>
    </citation>
    <scope>NUCLEOTIDE SEQUENCE [LARGE SCALE GENOMIC DNA]</scope>
</reference>
<evidence type="ECO:0000256" key="5">
    <source>
        <dbReference type="ARBA" id="ARBA00022832"/>
    </source>
</evidence>
<dbReference type="PANTHER" id="PTHR11157">
    <property type="entry name" value="FATTY ACID ACYL TRANSFERASE-RELATED"/>
    <property type="match status" value="1"/>
</dbReference>
<dbReference type="Proteomes" id="UP000694580">
    <property type="component" value="Chromosome 9"/>
</dbReference>
<feature type="transmembrane region" description="Helical" evidence="10">
    <location>
        <begin position="36"/>
        <end position="54"/>
    </location>
</feature>
<protein>
    <recommendedName>
        <fullName evidence="10">Elongation of very long chain fatty acids protein</fullName>
        <ecNumber evidence="10">2.3.1.199</ecNumber>
    </recommendedName>
    <alternativeName>
        <fullName evidence="10">Very-long-chain 3-oxoacyl-CoA synthase</fullName>
    </alternativeName>
</protein>
<evidence type="ECO:0000256" key="4">
    <source>
        <dbReference type="ARBA" id="ARBA00022692"/>
    </source>
</evidence>
<evidence type="ECO:0000256" key="9">
    <source>
        <dbReference type="ARBA" id="ARBA00023160"/>
    </source>
</evidence>
<dbReference type="GO" id="GO:0019367">
    <property type="term" value="P:fatty acid elongation, saturated fatty acid"/>
    <property type="evidence" value="ECO:0007669"/>
    <property type="project" value="TreeGrafter"/>
</dbReference>
<accession>A0AAY4C487</accession>
<comment type="subcellular location">
    <subcellularLocation>
        <location evidence="1">Membrane</location>
        <topology evidence="1">Multi-pass membrane protein</topology>
    </subcellularLocation>
</comment>
<keyword evidence="4 10" id="KW-0812">Transmembrane</keyword>
<feature type="transmembrane region" description="Helical" evidence="10">
    <location>
        <begin position="74"/>
        <end position="91"/>
    </location>
</feature>
<dbReference type="Ensembl" id="ENSDCDT00010033837.1">
    <property type="protein sequence ID" value="ENSDCDP00010027356.1"/>
    <property type="gene ID" value="ENSDCDG00010017315.1"/>
</dbReference>
<keyword evidence="8 10" id="KW-0472">Membrane</keyword>
<keyword evidence="7 10" id="KW-0443">Lipid metabolism</keyword>
<dbReference type="GeneTree" id="ENSGT01050000244838"/>
<dbReference type="InterPro" id="IPR002076">
    <property type="entry name" value="ELO_fam"/>
</dbReference>
<dbReference type="GO" id="GO:0005789">
    <property type="term" value="C:endoplasmic reticulum membrane"/>
    <property type="evidence" value="ECO:0007669"/>
    <property type="project" value="TreeGrafter"/>
</dbReference>
<keyword evidence="3 10" id="KW-0808">Transferase</keyword>
<dbReference type="PANTHER" id="PTHR11157:SF120">
    <property type="entry name" value="ELONGATION OF VERY LONG CHAIN FATTY ACIDS PROTEIN 1"/>
    <property type="match status" value="1"/>
</dbReference>
<reference evidence="11" key="2">
    <citation type="submission" date="2025-08" db="UniProtKB">
        <authorList>
            <consortium name="Ensembl"/>
        </authorList>
    </citation>
    <scope>IDENTIFICATION</scope>
</reference>
<evidence type="ECO:0000256" key="1">
    <source>
        <dbReference type="ARBA" id="ARBA00004141"/>
    </source>
</evidence>
<evidence type="ECO:0000256" key="2">
    <source>
        <dbReference type="ARBA" id="ARBA00022516"/>
    </source>
</evidence>
<reference evidence="11" key="3">
    <citation type="submission" date="2025-09" db="UniProtKB">
        <authorList>
            <consortium name="Ensembl"/>
        </authorList>
    </citation>
    <scope>IDENTIFICATION</scope>
</reference>
<feature type="transmembrane region" description="Helical" evidence="10">
    <location>
        <begin position="167"/>
        <end position="189"/>
    </location>
</feature>
<comment type="catalytic activity">
    <reaction evidence="10">
        <text>a very-long-chain acyl-CoA + malonyl-CoA + H(+) = a very-long-chain 3-oxoacyl-CoA + CO2 + CoA</text>
        <dbReference type="Rhea" id="RHEA:32727"/>
        <dbReference type="ChEBI" id="CHEBI:15378"/>
        <dbReference type="ChEBI" id="CHEBI:16526"/>
        <dbReference type="ChEBI" id="CHEBI:57287"/>
        <dbReference type="ChEBI" id="CHEBI:57384"/>
        <dbReference type="ChEBI" id="CHEBI:90725"/>
        <dbReference type="ChEBI" id="CHEBI:90736"/>
        <dbReference type="EC" id="2.3.1.199"/>
    </reaction>
</comment>
<evidence type="ECO:0000256" key="6">
    <source>
        <dbReference type="ARBA" id="ARBA00022989"/>
    </source>
</evidence>
<dbReference type="Pfam" id="PF01151">
    <property type="entry name" value="ELO"/>
    <property type="match status" value="1"/>
</dbReference>
<evidence type="ECO:0000256" key="10">
    <source>
        <dbReference type="RuleBase" id="RU361115"/>
    </source>
</evidence>
<feature type="transmembrane region" description="Helical" evidence="10">
    <location>
        <begin position="135"/>
        <end position="155"/>
    </location>
</feature>
<proteinExistence type="inferred from homology"/>
<dbReference type="EC" id="2.3.1.199" evidence="10"/>
<feature type="transmembrane region" description="Helical" evidence="10">
    <location>
        <begin position="103"/>
        <end position="123"/>
    </location>
</feature>
<dbReference type="GO" id="GO:0009922">
    <property type="term" value="F:fatty acid elongase activity"/>
    <property type="evidence" value="ECO:0007669"/>
    <property type="project" value="UniProtKB-EC"/>
</dbReference>
<dbReference type="GO" id="GO:0034626">
    <property type="term" value="P:fatty acid elongation, polyunsaturated fatty acid"/>
    <property type="evidence" value="ECO:0007669"/>
    <property type="project" value="TreeGrafter"/>
</dbReference>
<keyword evidence="5 10" id="KW-0276">Fatty acid metabolism</keyword>
<keyword evidence="6 10" id="KW-1133">Transmembrane helix</keyword>
<keyword evidence="9 10" id="KW-0275">Fatty acid biosynthesis</keyword>
<evidence type="ECO:0000313" key="12">
    <source>
        <dbReference type="Proteomes" id="UP000694580"/>
    </source>
</evidence>
<evidence type="ECO:0000256" key="8">
    <source>
        <dbReference type="ARBA" id="ARBA00023136"/>
    </source>
</evidence>
<keyword evidence="2 10" id="KW-0444">Lipid biosynthesis</keyword>
<dbReference type="GO" id="GO:0034625">
    <property type="term" value="P:fatty acid elongation, monounsaturated fatty acid"/>
    <property type="evidence" value="ECO:0007669"/>
    <property type="project" value="TreeGrafter"/>
</dbReference>
<comment type="similarity">
    <text evidence="10">Belongs to the ELO family.</text>
</comment>
<dbReference type="AlphaFoldDB" id="A0AAY4C487"/>
<evidence type="ECO:0000256" key="7">
    <source>
        <dbReference type="ARBA" id="ARBA00023098"/>
    </source>
</evidence>
<evidence type="ECO:0000313" key="11">
    <source>
        <dbReference type="Ensembl" id="ENSDCDP00010027356.1"/>
    </source>
</evidence>
<evidence type="ECO:0000256" key="3">
    <source>
        <dbReference type="ARBA" id="ARBA00022679"/>
    </source>
</evidence>
<dbReference type="GO" id="GO:0030148">
    <property type="term" value="P:sphingolipid biosynthetic process"/>
    <property type="evidence" value="ECO:0007669"/>
    <property type="project" value="TreeGrafter"/>
</dbReference>
<organism evidence="11 12">
    <name type="scientific">Denticeps clupeoides</name>
    <name type="common">denticle herring</name>
    <dbReference type="NCBI Taxonomy" id="299321"/>
    <lineage>
        <taxon>Eukaryota</taxon>
        <taxon>Metazoa</taxon>
        <taxon>Chordata</taxon>
        <taxon>Craniata</taxon>
        <taxon>Vertebrata</taxon>
        <taxon>Euteleostomi</taxon>
        <taxon>Actinopterygii</taxon>
        <taxon>Neopterygii</taxon>
        <taxon>Teleostei</taxon>
        <taxon>Clupei</taxon>
        <taxon>Clupeiformes</taxon>
        <taxon>Denticipitoidei</taxon>
        <taxon>Denticipitidae</taxon>
        <taxon>Denticeps</taxon>
    </lineage>
</organism>
<keyword evidence="12" id="KW-1185">Reference proteome</keyword>